<dbReference type="SUPFAM" id="SSF53901">
    <property type="entry name" value="Thiolase-like"/>
    <property type="match status" value="2"/>
</dbReference>
<dbReference type="CDD" id="cd00834">
    <property type="entry name" value="KAS_I_II"/>
    <property type="match status" value="1"/>
</dbReference>
<dbReference type="NCBIfam" id="NF005589">
    <property type="entry name" value="PRK07314.1"/>
    <property type="match status" value="1"/>
</dbReference>
<gene>
    <name evidence="18" type="ORF">DEJ50_32120</name>
</gene>
<evidence type="ECO:0000256" key="10">
    <source>
        <dbReference type="ARBA" id="ARBA00023315"/>
    </source>
</evidence>
<dbReference type="RefSeq" id="WP_150211557.1">
    <property type="nucleotide sequence ID" value="NZ_CP029190.1"/>
</dbReference>
<dbReference type="Proteomes" id="UP000325211">
    <property type="component" value="Chromosome"/>
</dbReference>
<name>A0A5P2DAP5_STRVZ</name>
<evidence type="ECO:0000256" key="12">
    <source>
        <dbReference type="ARBA" id="ARBA00047318"/>
    </source>
</evidence>
<dbReference type="PANTHER" id="PTHR11712:SF347">
    <property type="entry name" value="BETA KETOACYL-ACYL CARRIER PROTEIN SYNTHASE"/>
    <property type="match status" value="1"/>
</dbReference>
<dbReference type="AlphaFoldDB" id="A0A5P2DAP5"/>
<dbReference type="PANTHER" id="PTHR11712">
    <property type="entry name" value="POLYKETIDE SYNTHASE-RELATED"/>
    <property type="match status" value="1"/>
</dbReference>
<feature type="active site" description="For beta-ketoacyl synthase activity" evidence="15">
    <location>
        <position position="162"/>
    </location>
</feature>
<keyword evidence="6 14" id="KW-0808">Transferase</keyword>
<evidence type="ECO:0000256" key="8">
    <source>
        <dbReference type="ARBA" id="ARBA00023098"/>
    </source>
</evidence>
<comment type="function">
    <text evidence="11 14">Involved in the type II fatty acid elongation cycle. Catalyzes the elongation of a wide range of acyl-ACP by the addition of two carbons from malonyl-ACP to an acyl acceptor. Can efficiently catalyze the conversion of palmitoleoyl-ACP (cis-hexadec-9-enoyl-ACP) to cis-vaccenoyl-ACP (cis-octadec-11-enoyl-ACP), an essential step in the thermal regulation of fatty acid composition.</text>
</comment>
<evidence type="ECO:0000313" key="19">
    <source>
        <dbReference type="Proteomes" id="UP000325211"/>
    </source>
</evidence>
<dbReference type="InterPro" id="IPR017568">
    <property type="entry name" value="3-oxoacyl-ACP_synth-2"/>
</dbReference>
<protein>
    <recommendedName>
        <fullName evidence="4 14">3-oxoacyl-[acyl-carrier-protein] synthase 2</fullName>
        <ecNumber evidence="3 14">2.3.1.179</ecNumber>
    </recommendedName>
</protein>
<evidence type="ECO:0000256" key="13">
    <source>
        <dbReference type="ARBA" id="ARBA00047659"/>
    </source>
</evidence>
<organism evidence="18 19">
    <name type="scientific">Streptomyces venezuelae</name>
    <dbReference type="NCBI Taxonomy" id="54571"/>
    <lineage>
        <taxon>Bacteria</taxon>
        <taxon>Bacillati</taxon>
        <taxon>Actinomycetota</taxon>
        <taxon>Actinomycetes</taxon>
        <taxon>Kitasatosporales</taxon>
        <taxon>Streptomycetaceae</taxon>
        <taxon>Streptomyces</taxon>
    </lineage>
</organism>
<evidence type="ECO:0000313" key="18">
    <source>
        <dbReference type="EMBL" id="QES51813.1"/>
    </source>
</evidence>
<dbReference type="Gene3D" id="3.40.47.10">
    <property type="match status" value="2"/>
</dbReference>
<dbReference type="OrthoDB" id="9808669at2"/>
<evidence type="ECO:0000259" key="17">
    <source>
        <dbReference type="PROSITE" id="PS52004"/>
    </source>
</evidence>
<sequence>MTGFATAITGIGLVTPAGVGVKESWDRVVDGRATAAHHADLAGLPVTMACRVPDFDPGTQGLRAAWQFDRYSQFAIVAAREALAQAGLTPGEWADSSRVAVILGSGAGGTATLEEQHRVLIEEGPSEVSSMTLPMGLLNMAAGQVAIDIGANGPCMAPCTACAAGASAIGLGRELIRSGLADIVVAGGAEAPITPLYVSSFARMRALSRRLDDPQTASRPFDAGRDGFVLGEGAGVVVLESEEHARARGVRPVARVIGYGASADAHHVTSPHPEGKGAELAVRAALADAGLTGSDIGYVNAHGTSTPLNDVIEAGVIRRVAGSDVQVSSTKGVTGHPLGAAGSIEAAFAALTVHHGVIPPSAGTTEVDPRVEVDVVHGTARHHRVEVALSNSFGFGGQNAALLIASA</sequence>
<dbReference type="PROSITE" id="PS00606">
    <property type="entry name" value="KS3_1"/>
    <property type="match status" value="1"/>
</dbReference>
<evidence type="ECO:0000256" key="6">
    <source>
        <dbReference type="ARBA" id="ARBA00022679"/>
    </source>
</evidence>
<dbReference type="InterPro" id="IPR018201">
    <property type="entry name" value="Ketoacyl_synth_AS"/>
</dbReference>
<dbReference type="InterPro" id="IPR016039">
    <property type="entry name" value="Thiolase-like"/>
</dbReference>
<proteinExistence type="inferred from homology"/>
<evidence type="ECO:0000256" key="2">
    <source>
        <dbReference type="ARBA" id="ARBA00008467"/>
    </source>
</evidence>
<evidence type="ECO:0000256" key="14">
    <source>
        <dbReference type="PIRNR" id="PIRNR000447"/>
    </source>
</evidence>
<dbReference type="PROSITE" id="PS52004">
    <property type="entry name" value="KS3_2"/>
    <property type="match status" value="1"/>
</dbReference>
<dbReference type="PIRSF" id="PIRSF000447">
    <property type="entry name" value="KAS_II"/>
    <property type="match status" value="1"/>
</dbReference>
<dbReference type="InterPro" id="IPR020841">
    <property type="entry name" value="PKS_Beta-ketoAc_synthase_dom"/>
</dbReference>
<dbReference type="GO" id="GO:0006633">
    <property type="term" value="P:fatty acid biosynthetic process"/>
    <property type="evidence" value="ECO:0007669"/>
    <property type="project" value="UniProtKB-UniPathway"/>
</dbReference>
<evidence type="ECO:0000256" key="5">
    <source>
        <dbReference type="ARBA" id="ARBA00022516"/>
    </source>
</evidence>
<keyword evidence="7" id="KW-0276">Fatty acid metabolism</keyword>
<dbReference type="Pfam" id="PF00109">
    <property type="entry name" value="ketoacyl-synt"/>
    <property type="match status" value="1"/>
</dbReference>
<dbReference type="EMBL" id="CP029190">
    <property type="protein sequence ID" value="QES51813.1"/>
    <property type="molecule type" value="Genomic_DNA"/>
</dbReference>
<evidence type="ECO:0000256" key="1">
    <source>
        <dbReference type="ARBA" id="ARBA00005194"/>
    </source>
</evidence>
<keyword evidence="9 14" id="KW-0275">Fatty acid biosynthesis</keyword>
<evidence type="ECO:0000256" key="15">
    <source>
        <dbReference type="PIRSR" id="PIRSR000447-1"/>
    </source>
</evidence>
<dbReference type="UniPathway" id="UPA00094"/>
<comment type="catalytic activity">
    <reaction evidence="13 14">
        <text>a fatty acyl-[ACP] + malonyl-[ACP] + H(+) = a 3-oxoacyl-[ACP] + holo-[ACP] + CO2</text>
        <dbReference type="Rhea" id="RHEA:22836"/>
        <dbReference type="Rhea" id="RHEA-COMP:9623"/>
        <dbReference type="Rhea" id="RHEA-COMP:9685"/>
        <dbReference type="Rhea" id="RHEA-COMP:9916"/>
        <dbReference type="Rhea" id="RHEA-COMP:14125"/>
        <dbReference type="ChEBI" id="CHEBI:15378"/>
        <dbReference type="ChEBI" id="CHEBI:16526"/>
        <dbReference type="ChEBI" id="CHEBI:64479"/>
        <dbReference type="ChEBI" id="CHEBI:78449"/>
        <dbReference type="ChEBI" id="CHEBI:78776"/>
        <dbReference type="ChEBI" id="CHEBI:138651"/>
    </reaction>
</comment>
<evidence type="ECO:0000256" key="4">
    <source>
        <dbReference type="ARBA" id="ARBA00014657"/>
    </source>
</evidence>
<dbReference type="Pfam" id="PF02801">
    <property type="entry name" value="Ketoacyl-synt_C"/>
    <property type="match status" value="1"/>
</dbReference>
<comment type="similarity">
    <text evidence="2 14 16">Belongs to the thiolase-like superfamily. Beta-ketoacyl-ACP synthases family.</text>
</comment>
<comment type="pathway">
    <text evidence="1 14">Lipid metabolism; fatty acid biosynthesis.</text>
</comment>
<dbReference type="SMART" id="SM00825">
    <property type="entry name" value="PKS_KS"/>
    <property type="match status" value="1"/>
</dbReference>
<dbReference type="InterPro" id="IPR000794">
    <property type="entry name" value="Beta-ketoacyl_synthase"/>
</dbReference>
<feature type="domain" description="Ketosynthase family 3 (KS3)" evidence="17">
    <location>
        <begin position="3"/>
        <end position="406"/>
    </location>
</feature>
<accession>A0A5P2DAP5</accession>
<evidence type="ECO:0000256" key="11">
    <source>
        <dbReference type="ARBA" id="ARBA00024006"/>
    </source>
</evidence>
<evidence type="ECO:0000256" key="16">
    <source>
        <dbReference type="RuleBase" id="RU003694"/>
    </source>
</evidence>
<keyword evidence="5 14" id="KW-0444">Lipid biosynthesis</keyword>
<evidence type="ECO:0000256" key="9">
    <source>
        <dbReference type="ARBA" id="ARBA00023160"/>
    </source>
</evidence>
<dbReference type="InterPro" id="IPR014031">
    <property type="entry name" value="Ketoacyl_synth_C"/>
</dbReference>
<comment type="catalytic activity">
    <reaction evidence="12 14">
        <text>(9Z)-hexadecenoyl-[ACP] + malonyl-[ACP] + H(+) = 3-oxo-(11Z)-octadecenoyl-[ACP] + holo-[ACP] + CO2</text>
        <dbReference type="Rhea" id="RHEA:55040"/>
        <dbReference type="Rhea" id="RHEA-COMP:9623"/>
        <dbReference type="Rhea" id="RHEA-COMP:9685"/>
        <dbReference type="Rhea" id="RHEA-COMP:10800"/>
        <dbReference type="Rhea" id="RHEA-COMP:14074"/>
        <dbReference type="ChEBI" id="CHEBI:15378"/>
        <dbReference type="ChEBI" id="CHEBI:16526"/>
        <dbReference type="ChEBI" id="CHEBI:64479"/>
        <dbReference type="ChEBI" id="CHEBI:78449"/>
        <dbReference type="ChEBI" id="CHEBI:83989"/>
        <dbReference type="ChEBI" id="CHEBI:138538"/>
        <dbReference type="EC" id="2.3.1.179"/>
    </reaction>
</comment>
<keyword evidence="10 14" id="KW-0012">Acyltransferase</keyword>
<dbReference type="InterPro" id="IPR014030">
    <property type="entry name" value="Ketoacyl_synth_N"/>
</dbReference>
<dbReference type="GO" id="GO:0004315">
    <property type="term" value="F:3-oxoacyl-[acyl-carrier-protein] synthase activity"/>
    <property type="evidence" value="ECO:0007669"/>
    <property type="project" value="UniProtKB-EC"/>
</dbReference>
<evidence type="ECO:0000256" key="3">
    <source>
        <dbReference type="ARBA" id="ARBA00012356"/>
    </source>
</evidence>
<keyword evidence="8" id="KW-0443">Lipid metabolism</keyword>
<reference evidence="18 19" key="1">
    <citation type="submission" date="2018-05" db="EMBL/GenBank/DDBJ databases">
        <title>Streptomyces venezuelae.</title>
        <authorList>
            <person name="Kim W."/>
            <person name="Lee N."/>
            <person name="Cho B.-K."/>
        </authorList>
    </citation>
    <scope>NUCLEOTIDE SEQUENCE [LARGE SCALE GENOMIC DNA]</scope>
    <source>
        <strain evidence="18 19">ATCC 21782</strain>
    </source>
</reference>
<dbReference type="EC" id="2.3.1.179" evidence="3 14"/>
<dbReference type="FunFam" id="3.40.47.10:FF:000018">
    <property type="entry name" value="3-oxoacyl-[acyl-carrier-protein] synthase 2"/>
    <property type="match status" value="1"/>
</dbReference>
<evidence type="ECO:0000256" key="7">
    <source>
        <dbReference type="ARBA" id="ARBA00022832"/>
    </source>
</evidence>